<dbReference type="Proteomes" id="UP000250043">
    <property type="component" value="Unassembled WGS sequence"/>
</dbReference>
<dbReference type="InterPro" id="IPR032675">
    <property type="entry name" value="LRR_dom_sf"/>
</dbReference>
<evidence type="ECO:0000313" key="2">
    <source>
        <dbReference type="EMBL" id="OCH89584.1"/>
    </source>
</evidence>
<name>A0A8E2AUS0_9APHY</name>
<protein>
    <recommendedName>
        <fullName evidence="1">F-box/LRR-repeat protein 15/At3g58940/PEG3-like LRR domain-containing protein</fullName>
    </recommendedName>
</protein>
<dbReference type="Gene3D" id="1.20.1280.50">
    <property type="match status" value="1"/>
</dbReference>
<dbReference type="SUPFAM" id="SSF52058">
    <property type="entry name" value="L domain-like"/>
    <property type="match status" value="1"/>
</dbReference>
<accession>A0A8E2AUS0</accession>
<evidence type="ECO:0000313" key="3">
    <source>
        <dbReference type="Proteomes" id="UP000250043"/>
    </source>
</evidence>
<dbReference type="OrthoDB" id="3353710at2759"/>
<proteinExistence type="predicted"/>
<dbReference type="Pfam" id="PF24758">
    <property type="entry name" value="LRR_At5g56370"/>
    <property type="match status" value="1"/>
</dbReference>
<gene>
    <name evidence="2" type="ORF">OBBRIDRAFT_888277</name>
</gene>
<dbReference type="InterPro" id="IPR055411">
    <property type="entry name" value="LRR_FXL15/At3g58940/PEG3-like"/>
</dbReference>
<dbReference type="EMBL" id="KV722423">
    <property type="protein sequence ID" value="OCH89584.1"/>
    <property type="molecule type" value="Genomic_DNA"/>
</dbReference>
<keyword evidence="3" id="KW-1185">Reference proteome</keyword>
<evidence type="ECO:0000259" key="1">
    <source>
        <dbReference type="Pfam" id="PF24758"/>
    </source>
</evidence>
<feature type="domain" description="F-box/LRR-repeat protein 15/At3g58940/PEG3-like LRR" evidence="1">
    <location>
        <begin position="171"/>
        <end position="281"/>
    </location>
</feature>
<sequence length="468" mass="52861">MPIHTVARGVKGTGATVDDLPNEMLGLIFSAGTAEFWISDFPQARSWPLPFPLILSHVCRRWRAISVSSPTLWCRILIWGGLKMDSLKCFLERSRNLPLSVDFWFPKRSELCCIREVHLRRLIDAVLQHAARWSSCTATIHWIEASLLWGKLASLVLPQLRSLYVRPASSPMAPIKLEVPLLTHLALMYDPPDLRVDAIPLFGGLRSLHLYSMKMRLHVLQSVFGACPHLQILRLLSVEFEGQAQLDALSLRCLELRKSAKSAHMFSFLHAPALEVLVIDRCTRPYLPSRSDRDTGSLTGFLPALRALHFRLHGESIYLQDIDSIVDFDLLEHIGLPSRELARVLERHGHRDDLWPRLSILSCDLGPEVIPFVRARITIGTPLHVIRTSLESPKHRIPPGKLQWLMEHIAIEPSATPSDFTIERNFKGFGACDPESIWPLSYSIDLDGNARQERATGQEAGRSHEESV</sequence>
<organism evidence="2 3">
    <name type="scientific">Obba rivulosa</name>
    <dbReference type="NCBI Taxonomy" id="1052685"/>
    <lineage>
        <taxon>Eukaryota</taxon>
        <taxon>Fungi</taxon>
        <taxon>Dikarya</taxon>
        <taxon>Basidiomycota</taxon>
        <taxon>Agaricomycotina</taxon>
        <taxon>Agaricomycetes</taxon>
        <taxon>Polyporales</taxon>
        <taxon>Gelatoporiaceae</taxon>
        <taxon>Obba</taxon>
    </lineage>
</organism>
<dbReference type="Gene3D" id="3.80.10.10">
    <property type="entry name" value="Ribonuclease Inhibitor"/>
    <property type="match status" value="1"/>
</dbReference>
<dbReference type="AlphaFoldDB" id="A0A8E2AUS0"/>
<reference evidence="2 3" key="1">
    <citation type="submission" date="2016-07" db="EMBL/GenBank/DDBJ databases">
        <title>Draft genome of the white-rot fungus Obba rivulosa 3A-2.</title>
        <authorList>
            <consortium name="DOE Joint Genome Institute"/>
            <person name="Miettinen O."/>
            <person name="Riley R."/>
            <person name="Acob R."/>
            <person name="Barry K."/>
            <person name="Cullen D."/>
            <person name="De Vries R."/>
            <person name="Hainaut M."/>
            <person name="Hatakka A."/>
            <person name="Henrissat B."/>
            <person name="Hilden K."/>
            <person name="Kuo R."/>
            <person name="Labutti K."/>
            <person name="Lipzen A."/>
            <person name="Makela M.R."/>
            <person name="Sandor L."/>
            <person name="Spatafora J.W."/>
            <person name="Grigoriev I.V."/>
            <person name="Hibbett D.S."/>
        </authorList>
    </citation>
    <scope>NUCLEOTIDE SEQUENCE [LARGE SCALE GENOMIC DNA]</scope>
    <source>
        <strain evidence="2 3">3A-2</strain>
    </source>
</reference>